<evidence type="ECO:0000256" key="1">
    <source>
        <dbReference type="ARBA" id="ARBA00000548"/>
    </source>
</evidence>
<keyword evidence="8" id="KW-0106">Calcium</keyword>
<comment type="similarity">
    <text evidence="3 11">Belongs to the glycosyl hydrolase 13 family.</text>
</comment>
<dbReference type="InterPro" id="IPR005085">
    <property type="entry name" value="CBM25"/>
</dbReference>
<evidence type="ECO:0000313" key="16">
    <source>
        <dbReference type="EMBL" id="RDY33104.1"/>
    </source>
</evidence>
<dbReference type="Gene3D" id="3.20.20.80">
    <property type="entry name" value="Glycosidases"/>
    <property type="match status" value="1"/>
</dbReference>
<dbReference type="Pfam" id="PF16738">
    <property type="entry name" value="CBM26"/>
    <property type="match status" value="1"/>
</dbReference>
<evidence type="ECO:0000313" key="17">
    <source>
        <dbReference type="Proteomes" id="UP000216411"/>
    </source>
</evidence>
<dbReference type="InterPro" id="IPR031319">
    <property type="entry name" value="A-amylase_C"/>
</dbReference>
<gene>
    <name evidence="16" type="ORF">CG710_000835</name>
</gene>
<dbReference type="EMBL" id="NOKA02000001">
    <property type="protein sequence ID" value="RDY33104.1"/>
    <property type="molecule type" value="Genomic_DNA"/>
</dbReference>
<comment type="caution">
    <text evidence="16">The sequence shown here is derived from an EMBL/GenBank/DDBJ whole genome shotgun (WGS) entry which is preliminary data.</text>
</comment>
<reference evidence="16 17" key="1">
    <citation type="journal article" date="2017" name="Genome Announc.">
        <title>Draft Genome Sequence of a Sporulating and Motile Strain of Lachnotalea glycerini Isolated from Water in Quebec City, Canada.</title>
        <authorList>
            <person name="Maheux A.F."/>
            <person name="Boudreau D.K."/>
            <person name="Berube E."/>
            <person name="Boissinot M."/>
            <person name="Raymond F."/>
            <person name="Brodeur S."/>
            <person name="Corbeil J."/>
            <person name="Isabel S."/>
            <person name="Omar R.F."/>
            <person name="Bergeron M.G."/>
        </authorList>
    </citation>
    <scope>NUCLEOTIDE SEQUENCE [LARGE SCALE GENOMIC DNA]</scope>
    <source>
        <strain evidence="16 17">CCRI-19302</strain>
    </source>
</reference>
<dbReference type="GO" id="GO:0005975">
    <property type="term" value="P:carbohydrate metabolic process"/>
    <property type="evidence" value="ECO:0007669"/>
    <property type="project" value="InterPro"/>
</dbReference>
<proteinExistence type="inferred from homology"/>
<dbReference type="InterPro" id="IPR017853">
    <property type="entry name" value="GH"/>
</dbReference>
<keyword evidence="10 12" id="KW-0326">Glycosidase</keyword>
<dbReference type="SMART" id="SM00632">
    <property type="entry name" value="Aamy_C"/>
    <property type="match status" value="1"/>
</dbReference>
<dbReference type="EC" id="3.2.1.1" evidence="4 12"/>
<dbReference type="Proteomes" id="UP000216411">
    <property type="component" value="Unassembled WGS sequence"/>
</dbReference>
<keyword evidence="6" id="KW-0479">Metal-binding</keyword>
<keyword evidence="7 12" id="KW-0378">Hydrolase</keyword>
<evidence type="ECO:0000256" key="11">
    <source>
        <dbReference type="RuleBase" id="RU003615"/>
    </source>
</evidence>
<accession>A0A371JK44</accession>
<dbReference type="AlphaFoldDB" id="A0A371JK44"/>
<organism evidence="16 17">
    <name type="scientific">Lachnotalea glycerini</name>
    <dbReference type="NCBI Taxonomy" id="1763509"/>
    <lineage>
        <taxon>Bacteria</taxon>
        <taxon>Bacillati</taxon>
        <taxon>Bacillota</taxon>
        <taxon>Clostridia</taxon>
        <taxon>Lachnospirales</taxon>
        <taxon>Lachnospiraceae</taxon>
        <taxon>Lachnotalea</taxon>
    </lineage>
</organism>
<keyword evidence="17" id="KW-1185">Reference proteome</keyword>
<evidence type="ECO:0000256" key="6">
    <source>
        <dbReference type="ARBA" id="ARBA00022723"/>
    </source>
</evidence>
<dbReference type="InterPro" id="IPR006047">
    <property type="entry name" value="GH13_cat_dom"/>
</dbReference>
<dbReference type="PANTHER" id="PTHR43447">
    <property type="entry name" value="ALPHA-AMYLASE"/>
    <property type="match status" value="1"/>
</dbReference>
<evidence type="ECO:0000256" key="5">
    <source>
        <dbReference type="ARBA" id="ARBA00017303"/>
    </source>
</evidence>
<dbReference type="SMART" id="SM00642">
    <property type="entry name" value="Aamy"/>
    <property type="match status" value="1"/>
</dbReference>
<evidence type="ECO:0000256" key="4">
    <source>
        <dbReference type="ARBA" id="ARBA00012595"/>
    </source>
</evidence>
<dbReference type="GO" id="GO:0004556">
    <property type="term" value="F:alpha-amylase activity"/>
    <property type="evidence" value="ECO:0007669"/>
    <property type="project" value="UniProtKB-UniRule"/>
</dbReference>
<dbReference type="InterPro" id="IPR006046">
    <property type="entry name" value="Alpha_amylase"/>
</dbReference>
<dbReference type="SMART" id="SM01066">
    <property type="entry name" value="CBM_25"/>
    <property type="match status" value="1"/>
</dbReference>
<evidence type="ECO:0000256" key="3">
    <source>
        <dbReference type="ARBA" id="ARBA00008061"/>
    </source>
</evidence>
<evidence type="ECO:0000256" key="2">
    <source>
        <dbReference type="ARBA" id="ARBA00001913"/>
    </source>
</evidence>
<name>A0A371JK44_9FIRM</name>
<dbReference type="RefSeq" id="WP_115804111.1">
    <property type="nucleotide sequence ID" value="NZ_NOKA02000001.1"/>
</dbReference>
<comment type="catalytic activity">
    <reaction evidence="1 12">
        <text>Endohydrolysis of (1-&gt;4)-alpha-D-glucosidic linkages in polysaccharides containing three or more (1-&gt;4)-alpha-linked D-glucose units.</text>
        <dbReference type="EC" id="3.2.1.1"/>
    </reaction>
</comment>
<evidence type="ECO:0000259" key="15">
    <source>
        <dbReference type="SMART" id="SM01066"/>
    </source>
</evidence>
<dbReference type="GO" id="GO:2001070">
    <property type="term" value="F:starch binding"/>
    <property type="evidence" value="ECO:0007669"/>
    <property type="project" value="InterPro"/>
</dbReference>
<dbReference type="OrthoDB" id="9761789at2"/>
<dbReference type="Gene3D" id="2.60.40.10">
    <property type="entry name" value="Immunoglobulins"/>
    <property type="match status" value="2"/>
</dbReference>
<dbReference type="Pfam" id="PF03423">
    <property type="entry name" value="CBM_25"/>
    <property type="match status" value="1"/>
</dbReference>
<dbReference type="CDD" id="cd11315">
    <property type="entry name" value="AmyAc_bac1_AmyA"/>
    <property type="match status" value="1"/>
</dbReference>
<evidence type="ECO:0000256" key="12">
    <source>
        <dbReference type="RuleBase" id="RU361134"/>
    </source>
</evidence>
<sequence length="779" mass="87172">MMINKNRTIKLSFKQLLTPLLIFALFIILIQNNILSANAQNMQDSSVNANDLLSVNTNERIEDGTILHAFCWSFNTIKENMKDIADAGFTSIQTSPINEINSDYSNMKLMGSDTSNGTDGAWWWHYQPTDWKIGNYQLGTRDEFIAMCKKADEYNIKIIVDVVPNHTANNTEKVSKNLINACNGNLYHDTGFTAVSNWSDRLQCTRYSLISLPDVNTEDSGFQDYFISYLNDCIACGADGFRYDTAKHIGLPDDDRPYGVVNNFWTRVTSEIRNASEIFNYGEVLQGGNERISEYIKVIGSTTTSSYGYQIRNAINGNNLSVSNIINYQVGDVDTSKLVTWVESHDNYINDGTWQQLDDTKIKLAWAVITARKDGVPLFFDRPYGSSTNNKWGSNTIGIAGSDIYKDDEIAAVNKFRNAMIGESENLINPNNNSQVLMIERGTKGAVLVNTSYNDVTVNTSTNLADAAYNSITDDQTMYYVTNGKLSGTIPSRSVSVLMKDSEYESKLYIENFKAYFTSDTCDIILRAKDITNATYQINNGTSKSFSDGDTITIGKGDAYNTSYTLVLSGNDTNGEKFSKEYTLIKKEPGKENTVYFQKPTSWSNNIYAYVYDESESSVKEIAPWPGEAMKINENGVYSYSFEEEYEEPLIIFNDGTNQAPGSQEQGFLLIDGGTYSIDGLITKQENEITIYYYSSWSGANIHYKIGNKDWTSVPGIKMKDSKINGYKVVTIDMAGEKTLTVCFNNGNGSWDNNNDNNYYINNTGIYTIKNGTITNGIP</sequence>
<evidence type="ECO:0000256" key="9">
    <source>
        <dbReference type="ARBA" id="ARBA00023277"/>
    </source>
</evidence>
<dbReference type="InterPro" id="IPR013780">
    <property type="entry name" value="Glyco_hydro_b"/>
</dbReference>
<dbReference type="Pfam" id="PF00128">
    <property type="entry name" value="Alpha-amylase"/>
    <property type="match status" value="1"/>
</dbReference>
<dbReference type="SUPFAM" id="SSF51011">
    <property type="entry name" value="Glycosyl hydrolase domain"/>
    <property type="match status" value="1"/>
</dbReference>
<feature type="domain" description="Carbohydrate binding module family 25" evidence="15">
    <location>
        <begin position="686"/>
        <end position="764"/>
    </location>
</feature>
<comment type="cofactor">
    <cofactor evidence="2">
        <name>Ca(2+)</name>
        <dbReference type="ChEBI" id="CHEBI:29108"/>
    </cofactor>
</comment>
<dbReference type="Gene3D" id="2.60.40.1180">
    <property type="entry name" value="Golgi alpha-mannosidase II"/>
    <property type="match status" value="1"/>
</dbReference>
<feature type="domain" description="Alpha-amylase C-terminal" evidence="13">
    <location>
        <begin position="429"/>
        <end position="503"/>
    </location>
</feature>
<dbReference type="InterPro" id="IPR031965">
    <property type="entry name" value="CBM26"/>
</dbReference>
<evidence type="ECO:0000256" key="7">
    <source>
        <dbReference type="ARBA" id="ARBA00022801"/>
    </source>
</evidence>
<feature type="domain" description="Glycosyl hydrolase family 13 catalytic" evidence="14">
    <location>
        <begin position="64"/>
        <end position="417"/>
    </location>
</feature>
<evidence type="ECO:0000259" key="14">
    <source>
        <dbReference type="SMART" id="SM00642"/>
    </source>
</evidence>
<keyword evidence="9 12" id="KW-0119">Carbohydrate metabolism</keyword>
<evidence type="ECO:0000259" key="13">
    <source>
        <dbReference type="SMART" id="SM00632"/>
    </source>
</evidence>
<evidence type="ECO:0000256" key="8">
    <source>
        <dbReference type="ARBA" id="ARBA00022837"/>
    </source>
</evidence>
<dbReference type="SUPFAM" id="SSF51445">
    <property type="entry name" value="(Trans)glycosidases"/>
    <property type="match status" value="1"/>
</dbReference>
<dbReference type="GO" id="GO:0046872">
    <property type="term" value="F:metal ion binding"/>
    <property type="evidence" value="ECO:0007669"/>
    <property type="project" value="UniProtKB-KW"/>
</dbReference>
<dbReference type="PRINTS" id="PR00110">
    <property type="entry name" value="ALPHAAMYLASE"/>
</dbReference>
<dbReference type="InterPro" id="IPR013783">
    <property type="entry name" value="Ig-like_fold"/>
</dbReference>
<evidence type="ECO:0000256" key="10">
    <source>
        <dbReference type="ARBA" id="ARBA00023295"/>
    </source>
</evidence>
<protein>
    <recommendedName>
        <fullName evidence="5 12">Alpha-amylase</fullName>
        <ecNumber evidence="4 12">3.2.1.1</ecNumber>
    </recommendedName>
</protein>